<organism evidence="2 3">
    <name type="scientific">Cryobacterium sinapicolor</name>
    <dbReference type="NCBI Taxonomy" id="1259236"/>
    <lineage>
        <taxon>Bacteria</taxon>
        <taxon>Bacillati</taxon>
        <taxon>Actinomycetota</taxon>
        <taxon>Actinomycetes</taxon>
        <taxon>Micrococcales</taxon>
        <taxon>Microbacteriaceae</taxon>
        <taxon>Cryobacterium</taxon>
    </lineage>
</organism>
<dbReference type="Proteomes" id="UP000297853">
    <property type="component" value="Unassembled WGS sequence"/>
</dbReference>
<name>A0ABY2JHD1_9MICO</name>
<reference evidence="2 3" key="1">
    <citation type="submission" date="2019-03" db="EMBL/GenBank/DDBJ databases">
        <title>Genomics of glacier-inhabiting Cryobacterium strains.</title>
        <authorList>
            <person name="Liu Q."/>
            <person name="Xin Y.-H."/>
        </authorList>
    </citation>
    <scope>NUCLEOTIDE SEQUENCE [LARGE SCALE GENOMIC DNA]</scope>
    <source>
        <strain evidence="2 3">TMT1-23-1</strain>
    </source>
</reference>
<sequence>MTGEFWWVPSAVVFGGTAAVAVVISMMLRRRAQARARVDQTLAVERTRAAAISLVRADDLIEAATDELGFAVAQFGENATSDFAAALDASRRQVRDAFLLQQRLDDSVPDSEGERRRWTEQIIVLSDEAVTRLGAETRDFDSRRGVERDAPILLEKLRRRLDRVADRVAAGTASLSRLSRTYAAPALAPISGNVARAEAALVDARRAVDAAAARLAHEATDPVGEQLLAAEQALHHAGTLLDAIELGEDQLHVGFASLARALDGADLELAEVRALRDGHEETAARGELNRVVAEADRVVGELRHPSRLSDPAADQAWLRTAMDGLDVIRSEARNRQLRLDNARGALTGALLAARSQITVTRDFITAHPGRVGAEARTRLAEAERKLSLATSEADPISALDTARSAMTHATDADALARFDAH</sequence>
<keyword evidence="3" id="KW-1185">Reference proteome</keyword>
<gene>
    <name evidence="2" type="ORF">E3T28_01795</name>
</gene>
<feature type="transmembrane region" description="Helical" evidence="1">
    <location>
        <begin position="6"/>
        <end position="28"/>
    </location>
</feature>
<dbReference type="EMBL" id="SOGQ01000012">
    <property type="protein sequence ID" value="TFD04727.1"/>
    <property type="molecule type" value="Genomic_DNA"/>
</dbReference>
<keyword evidence="1" id="KW-1133">Transmembrane helix</keyword>
<dbReference type="RefSeq" id="WP_134427345.1">
    <property type="nucleotide sequence ID" value="NZ_SOGQ01000012.1"/>
</dbReference>
<evidence type="ECO:0000313" key="3">
    <source>
        <dbReference type="Proteomes" id="UP000297853"/>
    </source>
</evidence>
<comment type="caution">
    <text evidence="2">The sequence shown here is derived from an EMBL/GenBank/DDBJ whole genome shotgun (WGS) entry which is preliminary data.</text>
</comment>
<keyword evidence="1" id="KW-0472">Membrane</keyword>
<evidence type="ECO:0000313" key="2">
    <source>
        <dbReference type="EMBL" id="TFD04727.1"/>
    </source>
</evidence>
<evidence type="ECO:0008006" key="4">
    <source>
        <dbReference type="Google" id="ProtNLM"/>
    </source>
</evidence>
<proteinExistence type="predicted"/>
<keyword evidence="1" id="KW-0812">Transmembrane</keyword>
<evidence type="ECO:0000256" key="1">
    <source>
        <dbReference type="SAM" id="Phobius"/>
    </source>
</evidence>
<protein>
    <recommendedName>
        <fullName evidence="4">TPM domain-containing protein</fullName>
    </recommendedName>
</protein>
<accession>A0ABY2JHD1</accession>